<dbReference type="SUPFAM" id="SSF53300">
    <property type="entry name" value="vWA-like"/>
    <property type="match status" value="1"/>
</dbReference>
<comment type="subcellular location">
    <subcellularLocation>
        <location evidence="1">Secreted</location>
    </subcellularLocation>
</comment>
<dbReference type="Pfam" id="PF25106">
    <property type="entry name" value="VWA_4"/>
    <property type="match status" value="1"/>
</dbReference>
<dbReference type="Gene3D" id="3.40.50.410">
    <property type="entry name" value="von Willebrand factor, type A domain"/>
    <property type="match status" value="1"/>
</dbReference>
<sequence length="423" mass="46723">MAEIFSSLLGRFSRSSNSASLDSMKKENDSCEQPPVSEESNTNIATSANGTSDELDLAFCVDCTASMGAYIDSAQQNVRTIIQELSTKANIATRFALVEYRDHPPEDSTFITREHNFTDSLDNIQNSVNGMSAEGGGDGPESVCCAYEKLLRLNWRESATKVVVHIADAPPHGIEPSGDGFPNGCPSGNDPLQKAHEMKNRNIVLYTVGCEPALGHYQFARDFMVAVADITGGQATTLTSAHLLPSVILHGSEEEIVLQRLQDQVKKEVVLEQDRCEREGVVFDLEVAKQNVCHNLRSRGVKTKHMRTDQRLHAPNASVFKAKASLRACRDSLPAVPATQVQSRSRSRKKFGRSGRKAPKKVDFRCRERRSSDIMEACNFSADCETSYDLHDEEAVSTGATKVDMETDDISMEQVSRMMTRMY</sequence>
<evidence type="ECO:0000259" key="5">
    <source>
        <dbReference type="PROSITE" id="PS50234"/>
    </source>
</evidence>
<feature type="compositionally biased region" description="Polar residues" evidence="4">
    <location>
        <begin position="38"/>
        <end position="48"/>
    </location>
</feature>
<evidence type="ECO:0000256" key="4">
    <source>
        <dbReference type="SAM" id="MobiDB-lite"/>
    </source>
</evidence>
<dbReference type="PANTHER" id="PTHR47763:SF1">
    <property type="entry name" value="DUF659 DOMAIN-CONTAINING PROTEIN"/>
    <property type="match status" value="1"/>
</dbReference>
<dbReference type="EMBL" id="HBIU01011084">
    <property type="protein sequence ID" value="CAE0626145.1"/>
    <property type="molecule type" value="Transcribed_RNA"/>
</dbReference>
<dbReference type="GO" id="GO:0004674">
    <property type="term" value="F:protein serine/threonine kinase activity"/>
    <property type="evidence" value="ECO:0007669"/>
    <property type="project" value="TreeGrafter"/>
</dbReference>
<dbReference type="CDD" id="cd00198">
    <property type="entry name" value="vWFA"/>
    <property type="match status" value="1"/>
</dbReference>
<feature type="compositionally biased region" description="Basic residues" evidence="4">
    <location>
        <begin position="345"/>
        <end position="356"/>
    </location>
</feature>
<feature type="region of interest" description="Disordered" evidence="4">
    <location>
        <begin position="337"/>
        <end position="356"/>
    </location>
</feature>
<feature type="domain" description="VWFA" evidence="5">
    <location>
        <begin position="56"/>
        <end position="265"/>
    </location>
</feature>
<dbReference type="AlphaFoldDB" id="A0A6V3EI73"/>
<dbReference type="GO" id="GO:0005737">
    <property type="term" value="C:cytoplasm"/>
    <property type="evidence" value="ECO:0007669"/>
    <property type="project" value="TreeGrafter"/>
</dbReference>
<keyword evidence="3" id="KW-0732">Signal</keyword>
<organism evidence="6">
    <name type="scientific">Heterosigma akashiwo</name>
    <name type="common">Chromophytic alga</name>
    <name type="synonym">Heterosigma carterae</name>
    <dbReference type="NCBI Taxonomy" id="2829"/>
    <lineage>
        <taxon>Eukaryota</taxon>
        <taxon>Sar</taxon>
        <taxon>Stramenopiles</taxon>
        <taxon>Ochrophyta</taxon>
        <taxon>Raphidophyceae</taxon>
        <taxon>Chattonellales</taxon>
        <taxon>Chattonellaceae</taxon>
        <taxon>Heterosigma</taxon>
    </lineage>
</organism>
<evidence type="ECO:0000256" key="3">
    <source>
        <dbReference type="ARBA" id="ARBA00022729"/>
    </source>
</evidence>
<accession>A0A6V3EI73</accession>
<gene>
    <name evidence="6" type="ORF">HAKA00212_LOCUS4820</name>
</gene>
<evidence type="ECO:0000313" key="6">
    <source>
        <dbReference type="EMBL" id="CAE0626145.1"/>
    </source>
</evidence>
<dbReference type="PANTHER" id="PTHR47763">
    <property type="entry name" value="ALPHA-PROTEIN KINASE VWKA"/>
    <property type="match status" value="1"/>
</dbReference>
<proteinExistence type="predicted"/>
<feature type="region of interest" description="Disordered" evidence="4">
    <location>
        <begin position="15"/>
        <end position="48"/>
    </location>
</feature>
<name>A0A6V3EI73_HETAK</name>
<keyword evidence="2" id="KW-0964">Secreted</keyword>
<evidence type="ECO:0000256" key="2">
    <source>
        <dbReference type="ARBA" id="ARBA00022525"/>
    </source>
</evidence>
<dbReference type="InterPro" id="IPR056861">
    <property type="entry name" value="HMCN1-like_VWA"/>
</dbReference>
<dbReference type="PROSITE" id="PS50234">
    <property type="entry name" value="VWFA"/>
    <property type="match status" value="1"/>
</dbReference>
<dbReference type="SMART" id="SM00327">
    <property type="entry name" value="VWA"/>
    <property type="match status" value="1"/>
</dbReference>
<dbReference type="InterPro" id="IPR052969">
    <property type="entry name" value="Thr-specific_kinase-like"/>
</dbReference>
<reference evidence="6" key="1">
    <citation type="submission" date="2021-01" db="EMBL/GenBank/DDBJ databases">
        <authorList>
            <person name="Corre E."/>
            <person name="Pelletier E."/>
            <person name="Niang G."/>
            <person name="Scheremetjew M."/>
            <person name="Finn R."/>
            <person name="Kale V."/>
            <person name="Holt S."/>
            <person name="Cochrane G."/>
            <person name="Meng A."/>
            <person name="Brown T."/>
            <person name="Cohen L."/>
        </authorList>
    </citation>
    <scope>NUCLEOTIDE SEQUENCE</scope>
    <source>
        <strain evidence="6">CCMP3107</strain>
    </source>
</reference>
<evidence type="ECO:0000256" key="1">
    <source>
        <dbReference type="ARBA" id="ARBA00004613"/>
    </source>
</evidence>
<protein>
    <recommendedName>
        <fullName evidence="5">VWFA domain-containing protein</fullName>
    </recommendedName>
</protein>
<dbReference type="InterPro" id="IPR002035">
    <property type="entry name" value="VWF_A"/>
</dbReference>
<dbReference type="InterPro" id="IPR036465">
    <property type="entry name" value="vWFA_dom_sf"/>
</dbReference>